<organism evidence="2 3">
    <name type="scientific">Legionella cardiaca</name>
    <dbReference type="NCBI Taxonomy" id="1071983"/>
    <lineage>
        <taxon>Bacteria</taxon>
        <taxon>Pseudomonadati</taxon>
        <taxon>Pseudomonadota</taxon>
        <taxon>Gammaproteobacteria</taxon>
        <taxon>Legionellales</taxon>
        <taxon>Legionellaceae</taxon>
        <taxon>Legionella</taxon>
    </lineage>
</organism>
<reference evidence="2 3" key="1">
    <citation type="submission" date="2023-02" db="EMBL/GenBank/DDBJ databases">
        <title>Genome Sequence of L. cardiaca H63T.</title>
        <authorList>
            <person name="Lopez A.E."/>
            <person name="Cianciotto N.P."/>
        </authorList>
    </citation>
    <scope>NUCLEOTIDE SEQUENCE [LARGE SCALE GENOMIC DNA]</scope>
    <source>
        <strain evidence="2 3">H63</strain>
    </source>
</reference>
<evidence type="ECO:0000256" key="1">
    <source>
        <dbReference type="SAM" id="Phobius"/>
    </source>
</evidence>
<feature type="transmembrane region" description="Helical" evidence="1">
    <location>
        <begin position="136"/>
        <end position="156"/>
    </location>
</feature>
<keyword evidence="1" id="KW-1133">Transmembrane helix</keyword>
<gene>
    <name evidence="2" type="ORF">PXX05_06475</name>
</gene>
<feature type="transmembrane region" description="Helical" evidence="1">
    <location>
        <begin position="276"/>
        <end position="297"/>
    </location>
</feature>
<feature type="transmembrane region" description="Helical" evidence="1">
    <location>
        <begin position="7"/>
        <end position="28"/>
    </location>
</feature>
<proteinExistence type="predicted"/>
<keyword evidence="1" id="KW-0472">Membrane</keyword>
<keyword evidence="1" id="KW-0812">Transmembrane</keyword>
<sequence length="553" mass="62613">MTETKKGMLIFLVLGLLLGSVTDILHYFNNTNSFFYSTILLFCLFYGLSYNEKNNFRLILTSLGLAILLASPFIPLHLSLKPTLSELANNLEQIISFLILFPLVAYVGHSFHYAYHHDNSWRMRYPTLFSAVWDSFILLIAASIFSGIAKLLLILAAGMFKTVGNDLLWNLYYNNFNVYVLINTVLFFIGLGIAHQHKKTIHSLRFLLLRMMHFLLPLLAVISIIYFLLYLNAIAQPVQNTLIAPEYLLASLVIIGIIFFNAHFQTGNEQIHPSLWLSLLLKVYRVVLFCLCAILSYRLIQFYSLPINFGLCLLVALLYCASYANAAFMPADIQRRWITSGNKIIALFFLLAMLLLNNPFYPIHTKIGFAKTTHQQTLFQSGPIIPPVAPAMASAGLTIDQVITDIDKQLAKLNLFWTKEQGQKNFVAGYRNDKTLYICRAQYNNGYQIGLFFDNQCVITYAGQSFSSDNYQILATHDKTPAFWTAYPSKFPMLGLGAEPTQEGIRILYACQIKLNERFYVGKVVAGFCNVALNNREFVSPIQTVLASPSNTQ</sequence>
<evidence type="ECO:0000313" key="2">
    <source>
        <dbReference type="EMBL" id="WED44424.1"/>
    </source>
</evidence>
<feature type="transmembrane region" description="Helical" evidence="1">
    <location>
        <begin position="303"/>
        <end position="324"/>
    </location>
</feature>
<dbReference type="Pfam" id="PF11901">
    <property type="entry name" value="DM9"/>
    <property type="match status" value="1"/>
</dbReference>
<protein>
    <submittedName>
        <fullName evidence="2">DUF3421 domain-containing protein</fullName>
    </submittedName>
</protein>
<accession>A0ABY8AXF4</accession>
<feature type="transmembrane region" description="Helical" evidence="1">
    <location>
        <begin position="34"/>
        <end position="51"/>
    </location>
</feature>
<feature type="transmembrane region" description="Helical" evidence="1">
    <location>
        <begin position="58"/>
        <end position="74"/>
    </location>
</feature>
<feature type="transmembrane region" description="Helical" evidence="1">
    <location>
        <begin position="214"/>
        <end position="235"/>
    </location>
</feature>
<dbReference type="Proteomes" id="UP001222087">
    <property type="component" value="Chromosome"/>
</dbReference>
<dbReference type="RefSeq" id="WP_275090242.1">
    <property type="nucleotide sequence ID" value="NZ_CP119078.1"/>
</dbReference>
<dbReference type="InterPro" id="IPR006616">
    <property type="entry name" value="DM9_repeat"/>
</dbReference>
<feature type="transmembrane region" description="Helical" evidence="1">
    <location>
        <begin position="247"/>
        <end position="264"/>
    </location>
</feature>
<feature type="transmembrane region" description="Helical" evidence="1">
    <location>
        <begin position="176"/>
        <end position="194"/>
    </location>
</feature>
<keyword evidence="3" id="KW-1185">Reference proteome</keyword>
<feature type="transmembrane region" description="Helical" evidence="1">
    <location>
        <begin position="344"/>
        <end position="361"/>
    </location>
</feature>
<dbReference type="EMBL" id="CP119078">
    <property type="protein sequence ID" value="WED44424.1"/>
    <property type="molecule type" value="Genomic_DNA"/>
</dbReference>
<evidence type="ECO:0000313" key="3">
    <source>
        <dbReference type="Proteomes" id="UP001222087"/>
    </source>
</evidence>
<name>A0ABY8AXF4_9GAMM</name>
<feature type="transmembrane region" description="Helical" evidence="1">
    <location>
        <begin position="94"/>
        <end position="115"/>
    </location>
</feature>